<evidence type="ECO:0000313" key="2">
    <source>
        <dbReference type="Proteomes" id="UP000673975"/>
    </source>
</evidence>
<evidence type="ECO:0000313" key="1">
    <source>
        <dbReference type="EMBL" id="MBP3191349.1"/>
    </source>
</evidence>
<accession>A0A8J7UVN3</accession>
<comment type="caution">
    <text evidence="1">The sequence shown here is derived from an EMBL/GenBank/DDBJ whole genome shotgun (WGS) entry which is preliminary data.</text>
</comment>
<dbReference type="AlphaFoldDB" id="A0A8J7UVN3"/>
<dbReference type="RefSeq" id="WP_210509752.1">
    <property type="nucleotide sequence ID" value="NZ_JAFIDN010000001.1"/>
</dbReference>
<protein>
    <submittedName>
        <fullName evidence="1">Uncharacterized protein</fullName>
    </submittedName>
</protein>
<gene>
    <name evidence="1" type="ORF">NATSA_01600</name>
</gene>
<dbReference type="EMBL" id="JAFIDN010000001">
    <property type="protein sequence ID" value="MBP3191349.1"/>
    <property type="molecule type" value="Genomic_DNA"/>
</dbReference>
<reference evidence="1" key="1">
    <citation type="submission" date="2021-02" db="EMBL/GenBank/DDBJ databases">
        <title>Natronogracilivirga saccharolytica gen. nov. sp. nov. a new anaerobic, haloalkiliphilic carbohydrate-fermenting bacterium from soda lake and proposing of Cyclonatronumiaceae fam. nov. in the phylum Balneolaeota.</title>
        <authorList>
            <person name="Zhilina T.N."/>
            <person name="Sorokin D.Y."/>
            <person name="Zavarzina D.G."/>
            <person name="Toshchakov S.V."/>
            <person name="Kublanov I.V."/>
        </authorList>
    </citation>
    <scope>NUCLEOTIDE SEQUENCE</scope>
    <source>
        <strain evidence="1">Z-1702</strain>
    </source>
</reference>
<dbReference type="Proteomes" id="UP000673975">
    <property type="component" value="Unassembled WGS sequence"/>
</dbReference>
<keyword evidence="2" id="KW-1185">Reference proteome</keyword>
<organism evidence="1 2">
    <name type="scientific">Natronogracilivirga saccharolytica</name>
    <dbReference type="NCBI Taxonomy" id="2812953"/>
    <lineage>
        <taxon>Bacteria</taxon>
        <taxon>Pseudomonadati</taxon>
        <taxon>Balneolota</taxon>
        <taxon>Balneolia</taxon>
        <taxon>Balneolales</taxon>
        <taxon>Cyclonatronaceae</taxon>
        <taxon>Natronogracilivirga</taxon>
    </lineage>
</organism>
<name>A0A8J7UVN3_9BACT</name>
<sequence>MSKDKLNIGEASKPRFEFRTFGQDFSHAHYRMSRLSVPVPEKVWERHSDEIYILSRTNDVNNTKIRDGKMDIKTFIKTVDGLEQWNPLMKGEFPMKKEMLEKEVIPAFQVDMGELTKEEYTLEEFLQLVKDHPELESARVHKQRFGYMVNDTICEFGYVTINGAKVATINSESTEIEDIKKTMADVGLESVENINYLQAIKRVTGMIDKPLANE</sequence>
<proteinExistence type="predicted"/>